<name>A0ABW0NYX1_9HYPH</name>
<keyword evidence="1" id="KW-0472">Membrane</keyword>
<evidence type="ECO:0000313" key="3">
    <source>
        <dbReference type="Proteomes" id="UP001596060"/>
    </source>
</evidence>
<dbReference type="EMBL" id="JBHSLU010000022">
    <property type="protein sequence ID" value="MFC5505726.1"/>
    <property type="molecule type" value="Genomic_DNA"/>
</dbReference>
<keyword evidence="1" id="KW-1133">Transmembrane helix</keyword>
<keyword evidence="1" id="KW-0812">Transmembrane</keyword>
<dbReference type="Proteomes" id="UP001596060">
    <property type="component" value="Unassembled WGS sequence"/>
</dbReference>
<reference evidence="3" key="1">
    <citation type="journal article" date="2019" name="Int. J. Syst. Evol. Microbiol.">
        <title>The Global Catalogue of Microorganisms (GCM) 10K type strain sequencing project: providing services to taxonomists for standard genome sequencing and annotation.</title>
        <authorList>
            <consortium name="The Broad Institute Genomics Platform"/>
            <consortium name="The Broad Institute Genome Sequencing Center for Infectious Disease"/>
            <person name="Wu L."/>
            <person name="Ma J."/>
        </authorList>
    </citation>
    <scope>NUCLEOTIDE SEQUENCE [LARGE SCALE GENOMIC DNA]</scope>
    <source>
        <strain evidence="3">CCUG 43117</strain>
    </source>
</reference>
<dbReference type="NCBIfam" id="TIGR03054">
    <property type="entry name" value="photo_alph_chp1"/>
    <property type="match status" value="1"/>
</dbReference>
<organism evidence="2 3">
    <name type="scientific">Bosea massiliensis</name>
    <dbReference type="NCBI Taxonomy" id="151419"/>
    <lineage>
        <taxon>Bacteria</taxon>
        <taxon>Pseudomonadati</taxon>
        <taxon>Pseudomonadota</taxon>
        <taxon>Alphaproteobacteria</taxon>
        <taxon>Hyphomicrobiales</taxon>
        <taxon>Boseaceae</taxon>
        <taxon>Bosea</taxon>
    </lineage>
</organism>
<dbReference type="RefSeq" id="WP_066726425.1">
    <property type="nucleotide sequence ID" value="NZ_JBHSLU010000022.1"/>
</dbReference>
<evidence type="ECO:0000313" key="2">
    <source>
        <dbReference type="EMBL" id="MFC5505726.1"/>
    </source>
</evidence>
<accession>A0ABW0NYX1</accession>
<comment type="caution">
    <text evidence="2">The sequence shown here is derived from an EMBL/GenBank/DDBJ whole genome shotgun (WGS) entry which is preliminary data.</text>
</comment>
<protein>
    <submittedName>
        <fullName evidence="2">Photosynthetic complex assembly protein PuhC</fullName>
    </submittedName>
</protein>
<dbReference type="InterPro" id="IPR017495">
    <property type="entry name" value="PuhC"/>
</dbReference>
<keyword evidence="3" id="KW-1185">Reference proteome</keyword>
<feature type="transmembrane region" description="Helical" evidence="1">
    <location>
        <begin position="20"/>
        <end position="38"/>
    </location>
</feature>
<proteinExistence type="predicted"/>
<evidence type="ECO:0000256" key="1">
    <source>
        <dbReference type="SAM" id="Phobius"/>
    </source>
</evidence>
<gene>
    <name evidence="2" type="primary">puhC</name>
    <name evidence="2" type="ORF">ACFPN9_10690</name>
</gene>
<sequence length="157" mass="16567">MSDTALPPPASASLSPPRWALVGMAVLAVATIAIAGLARQTGIGATGIPDSPTIAMADLRFEDREDGSVLVRDGAGRELETIAVGADGFIRGTMRSLARQRKQAGLPRDLPFRLERRENGRLSLSDPATGGRIELDAFGPGNAATFARFLSSRENRP</sequence>